<accession>A0A974WC19</accession>
<evidence type="ECO:0000259" key="2">
    <source>
        <dbReference type="Pfam" id="PF00296"/>
    </source>
</evidence>
<dbReference type="EMBL" id="CP070619">
    <property type="protein sequence ID" value="QSE94965.1"/>
    <property type="molecule type" value="Genomic_DNA"/>
</dbReference>
<dbReference type="SUPFAM" id="SSF51679">
    <property type="entry name" value="Bacterial luciferase-like"/>
    <property type="match status" value="1"/>
</dbReference>
<protein>
    <submittedName>
        <fullName evidence="3">LLM class flavin-dependent oxidoreductase</fullName>
    </submittedName>
</protein>
<gene>
    <name evidence="3" type="ORF">JWS13_43360</name>
</gene>
<dbReference type="InterPro" id="IPR011251">
    <property type="entry name" value="Luciferase-like_dom"/>
</dbReference>
<dbReference type="Proteomes" id="UP000662986">
    <property type="component" value="Chromosome"/>
</dbReference>
<reference evidence="3 4" key="1">
    <citation type="journal article" date="2021" name="Microbiol. Resour. Announc.">
        <title>Complete Genome Sequences of Two Rhodococcus sp. Strains with Large and Linear Chromosomes, Isolated from Apple Rhizosphere.</title>
        <authorList>
            <person name="Benning S."/>
            <person name="Brugnone N."/>
            <person name="Siani R."/>
            <person name="Kublik S."/>
            <person name="Schloter M."/>
            <person name="Rad V."/>
        </authorList>
    </citation>
    <scope>NUCLEOTIDE SEQUENCE [LARGE SCALE GENOMIC DNA]</scope>
    <source>
        <strain evidence="3 4">R79</strain>
    </source>
</reference>
<name>A0A974WC19_9NOCA</name>
<feature type="domain" description="Luciferase-like" evidence="2">
    <location>
        <begin position="17"/>
        <end position="181"/>
    </location>
</feature>
<dbReference type="Gene3D" id="3.20.20.30">
    <property type="entry name" value="Luciferase-like domain"/>
    <property type="match status" value="1"/>
</dbReference>
<keyword evidence="4" id="KW-1185">Reference proteome</keyword>
<dbReference type="PANTHER" id="PTHR43244">
    <property type="match status" value="1"/>
</dbReference>
<dbReference type="Pfam" id="PF00296">
    <property type="entry name" value="Bac_luciferase"/>
    <property type="match status" value="1"/>
</dbReference>
<organism evidence="3 4">
    <name type="scientific">Rhodococcus pseudokoreensis</name>
    <dbReference type="NCBI Taxonomy" id="2811421"/>
    <lineage>
        <taxon>Bacteria</taxon>
        <taxon>Bacillati</taxon>
        <taxon>Actinomycetota</taxon>
        <taxon>Actinomycetes</taxon>
        <taxon>Mycobacteriales</taxon>
        <taxon>Nocardiaceae</taxon>
        <taxon>Rhodococcus</taxon>
    </lineage>
</organism>
<sequence length="324" mass="34194">MALTLSCGLATSLDSHEHARIAEELGYDTAWMFDTAPVCADVWMQLGRAADRTDRIRLATGVLAPALRHPITTANAISTLVSIAGRDRVAVGVGSGFSGAIVTGQRPSKWSYVAAYIETVRALLRGETVPWEGSSVKLLHGPLTGPDRPIDVPFLVAADGPKGMAVARELADGAIGAFAPHRGWDWSMVMAQGTVLDEGEDPGSQRVLDAGGPGAAIMLHYAVEFNGVNQLPFDATDWANAYSDVPADTRHLVLHEGHGVFVSAVDRPFIDGDILVKSGMALSAGAWRDKVDALEAGGATEVTYTPSGPDVPHELEAFMKAVTT</sequence>
<keyword evidence="1" id="KW-0560">Oxidoreductase</keyword>
<proteinExistence type="predicted"/>
<evidence type="ECO:0000313" key="3">
    <source>
        <dbReference type="EMBL" id="QSE94965.1"/>
    </source>
</evidence>
<evidence type="ECO:0000313" key="4">
    <source>
        <dbReference type="Proteomes" id="UP000662986"/>
    </source>
</evidence>
<dbReference type="PANTHER" id="PTHR43244:SF1">
    <property type="entry name" value="5,10-METHYLENETETRAHYDROMETHANOPTERIN REDUCTASE"/>
    <property type="match status" value="1"/>
</dbReference>
<dbReference type="RefSeq" id="WP_206011233.1">
    <property type="nucleotide sequence ID" value="NZ_CP070619.1"/>
</dbReference>
<reference evidence="3 4" key="2">
    <citation type="journal article" date="2022" name="Arch. Microbiol.">
        <title>Rhodococcus pseudokoreensis sp. nov. isolated from the rhizosphere of young M26 apple rootstocks.</title>
        <authorList>
            <person name="Kampfer P."/>
            <person name="Glaeser S.P."/>
            <person name="Blom J."/>
            <person name="Wolf J."/>
            <person name="Benning S."/>
            <person name="Schloter M."/>
            <person name="Neumann-Schaal M."/>
        </authorList>
    </citation>
    <scope>NUCLEOTIDE SEQUENCE [LARGE SCALE GENOMIC DNA]</scope>
    <source>
        <strain evidence="3 4">R79</strain>
    </source>
</reference>
<dbReference type="InterPro" id="IPR050564">
    <property type="entry name" value="F420-G6PD/mer"/>
</dbReference>
<dbReference type="InterPro" id="IPR036661">
    <property type="entry name" value="Luciferase-like_sf"/>
</dbReference>
<evidence type="ECO:0000256" key="1">
    <source>
        <dbReference type="ARBA" id="ARBA00023002"/>
    </source>
</evidence>